<dbReference type="Proteomes" id="UP001203058">
    <property type="component" value="Unassembled WGS sequence"/>
</dbReference>
<dbReference type="CDD" id="cd01347">
    <property type="entry name" value="ligand_gated_channel"/>
    <property type="match status" value="1"/>
</dbReference>
<dbReference type="InterPro" id="IPR000531">
    <property type="entry name" value="Beta-barrel_TonB"/>
</dbReference>
<dbReference type="InterPro" id="IPR036942">
    <property type="entry name" value="Beta-barrel_TonB_sf"/>
</dbReference>
<comment type="subcellular location">
    <subcellularLocation>
        <location evidence="1 10">Cell outer membrane</location>
        <topology evidence="1 10">Multi-pass membrane protein</topology>
    </subcellularLocation>
</comment>
<organism evidence="15 16">
    <name type="scientific">Sphingomonas telluris</name>
    <dbReference type="NCBI Taxonomy" id="2907998"/>
    <lineage>
        <taxon>Bacteria</taxon>
        <taxon>Pseudomonadati</taxon>
        <taxon>Pseudomonadota</taxon>
        <taxon>Alphaproteobacteria</taxon>
        <taxon>Sphingomonadales</taxon>
        <taxon>Sphingomonadaceae</taxon>
        <taxon>Sphingomonas</taxon>
    </lineage>
</organism>
<evidence type="ECO:0000256" key="12">
    <source>
        <dbReference type="SAM" id="SignalP"/>
    </source>
</evidence>
<dbReference type="InterPro" id="IPR010105">
    <property type="entry name" value="TonB_sidphr_rcpt"/>
</dbReference>
<evidence type="ECO:0000256" key="10">
    <source>
        <dbReference type="PROSITE-ProRule" id="PRU01360"/>
    </source>
</evidence>
<dbReference type="InterPro" id="IPR037066">
    <property type="entry name" value="Plug_dom_sf"/>
</dbReference>
<accession>A0ABS9VN64</accession>
<keyword evidence="3 10" id="KW-0813">Transport</keyword>
<evidence type="ECO:0000256" key="1">
    <source>
        <dbReference type="ARBA" id="ARBA00004571"/>
    </source>
</evidence>
<dbReference type="Pfam" id="PF07715">
    <property type="entry name" value="Plug"/>
    <property type="match status" value="1"/>
</dbReference>
<evidence type="ECO:0000256" key="8">
    <source>
        <dbReference type="ARBA" id="ARBA00023170"/>
    </source>
</evidence>
<evidence type="ECO:0000256" key="3">
    <source>
        <dbReference type="ARBA" id="ARBA00022448"/>
    </source>
</evidence>
<dbReference type="Gene3D" id="2.40.170.20">
    <property type="entry name" value="TonB-dependent receptor, beta-barrel domain"/>
    <property type="match status" value="1"/>
</dbReference>
<dbReference type="PANTHER" id="PTHR32552:SF83">
    <property type="entry name" value="BLR3904 PROTEIN"/>
    <property type="match status" value="1"/>
</dbReference>
<evidence type="ECO:0000256" key="11">
    <source>
        <dbReference type="RuleBase" id="RU003357"/>
    </source>
</evidence>
<dbReference type="EMBL" id="JAKZHW010000001">
    <property type="protein sequence ID" value="MCH8616392.1"/>
    <property type="molecule type" value="Genomic_DNA"/>
</dbReference>
<feature type="signal peptide" evidence="12">
    <location>
        <begin position="1"/>
        <end position="33"/>
    </location>
</feature>
<feature type="chain" id="PRO_5046387818" evidence="12">
    <location>
        <begin position="34"/>
        <end position="746"/>
    </location>
</feature>
<dbReference type="InterPro" id="IPR012910">
    <property type="entry name" value="Plug_dom"/>
</dbReference>
<dbReference type="RefSeq" id="WP_241447191.1">
    <property type="nucleotide sequence ID" value="NZ_JAKZHW010000001.1"/>
</dbReference>
<sequence length="746" mass="80277">MSRFSSSAGIRSYRKAASVLVGSTLLFSTEAYANDVAASGTATAATTSDAAENSEGADPIIVTGAKYRINTLNSRLPDVRDAPQSISIVPREIIEQQAATTLNDVLRNVSGISMAAGEGGGGPAGDNLTLRGFGARNDIFVDGIRDFASYTRDTFNVEQVEVVKGPASAQTGRGSTGGYINMFSKQPKLGTFVSGTVGVGLPGYVRGTADVNVGGDRLGLGGGTALRVNLLYHEADTPGRDHVETKRWGIAPSIAAGLGTSTRAILSYFRLEGDNQPDYGIPFVPDTNTALPEYHNKPAPVDYDNYYGLTERDYEDTVTNIATFALEHDITSDIRIANTTRYGYATRDSIYSSPRFAVIPSDPPTTNTGLLVNPQTQSRDTVDKVLLNQSNLFAKFQTGSVRHDAIAGFEISSEKSRNQLRLITDGTPTNIFDPDPERPWDGTVVHLPGEVVHAKADTVAAYVFDTAYLTDQILITGGLRWEHNKSEFDPAPSQLSATVGPIDRSDSYLTWRAGITYKPIRTLSLYAGAGTSVNPSIENLTQTTPTEAQGALKPEHSRTFEVGSKWDGFGGKLLVTTALFRTEKTNARTPGLPGEPAMVLEGEQRVDGFEFGATGRITERWQLVASYTYLDSEVIDSNTITDIGNRLGNVPKNSGSLWTLYTFPQGIEIGGGVRYVGARYTNTTNTRKVDDYWVADATFGYDISKKVTLRLNAFNLFDKRYADSLGGGHFVPGAGRSAVATLAFGL</sequence>
<proteinExistence type="inferred from homology"/>
<gene>
    <name evidence="15" type="ORF">LZ016_09805</name>
</gene>
<keyword evidence="6 11" id="KW-0798">TonB box</keyword>
<evidence type="ECO:0000259" key="14">
    <source>
        <dbReference type="Pfam" id="PF07715"/>
    </source>
</evidence>
<name>A0ABS9VN64_9SPHN</name>
<feature type="domain" description="TonB-dependent receptor plug" evidence="14">
    <location>
        <begin position="79"/>
        <end position="178"/>
    </location>
</feature>
<protein>
    <submittedName>
        <fullName evidence="15">TonB-dependent siderophore receptor</fullName>
    </submittedName>
</protein>
<keyword evidence="7 10" id="KW-0472">Membrane</keyword>
<evidence type="ECO:0000256" key="4">
    <source>
        <dbReference type="ARBA" id="ARBA00022452"/>
    </source>
</evidence>
<evidence type="ECO:0000256" key="6">
    <source>
        <dbReference type="ARBA" id="ARBA00023077"/>
    </source>
</evidence>
<dbReference type="PANTHER" id="PTHR32552">
    <property type="entry name" value="FERRICHROME IRON RECEPTOR-RELATED"/>
    <property type="match status" value="1"/>
</dbReference>
<evidence type="ECO:0000313" key="16">
    <source>
        <dbReference type="Proteomes" id="UP001203058"/>
    </source>
</evidence>
<evidence type="ECO:0000256" key="7">
    <source>
        <dbReference type="ARBA" id="ARBA00023136"/>
    </source>
</evidence>
<dbReference type="Gene3D" id="2.170.130.10">
    <property type="entry name" value="TonB-dependent receptor, plug domain"/>
    <property type="match status" value="1"/>
</dbReference>
<evidence type="ECO:0000313" key="15">
    <source>
        <dbReference type="EMBL" id="MCH8616392.1"/>
    </source>
</evidence>
<keyword evidence="9 10" id="KW-0998">Cell outer membrane</keyword>
<keyword evidence="8 15" id="KW-0675">Receptor</keyword>
<keyword evidence="12" id="KW-0732">Signal</keyword>
<dbReference type="InterPro" id="IPR039426">
    <property type="entry name" value="TonB-dep_rcpt-like"/>
</dbReference>
<dbReference type="PROSITE" id="PS52016">
    <property type="entry name" value="TONB_DEPENDENT_REC_3"/>
    <property type="match status" value="1"/>
</dbReference>
<dbReference type="Pfam" id="PF00593">
    <property type="entry name" value="TonB_dep_Rec_b-barrel"/>
    <property type="match status" value="1"/>
</dbReference>
<feature type="domain" description="TonB-dependent receptor-like beta-barrel" evidence="13">
    <location>
        <begin position="260"/>
        <end position="716"/>
    </location>
</feature>
<comment type="similarity">
    <text evidence="2 10 11">Belongs to the TonB-dependent receptor family.</text>
</comment>
<reference evidence="15 16" key="1">
    <citation type="submission" date="2022-03" db="EMBL/GenBank/DDBJ databases">
        <authorList>
            <person name="Jo J.-H."/>
            <person name="Im W.-T."/>
        </authorList>
    </citation>
    <scope>NUCLEOTIDE SEQUENCE [LARGE SCALE GENOMIC DNA]</scope>
    <source>
        <strain evidence="15 16">SM33</strain>
    </source>
</reference>
<comment type="caution">
    <text evidence="15">The sequence shown here is derived from an EMBL/GenBank/DDBJ whole genome shotgun (WGS) entry which is preliminary data.</text>
</comment>
<evidence type="ECO:0000256" key="5">
    <source>
        <dbReference type="ARBA" id="ARBA00022692"/>
    </source>
</evidence>
<keyword evidence="5 10" id="KW-0812">Transmembrane</keyword>
<keyword evidence="16" id="KW-1185">Reference proteome</keyword>
<evidence type="ECO:0000256" key="2">
    <source>
        <dbReference type="ARBA" id="ARBA00009810"/>
    </source>
</evidence>
<evidence type="ECO:0000259" key="13">
    <source>
        <dbReference type="Pfam" id="PF00593"/>
    </source>
</evidence>
<evidence type="ECO:0000256" key="9">
    <source>
        <dbReference type="ARBA" id="ARBA00023237"/>
    </source>
</evidence>
<keyword evidence="4 10" id="KW-1134">Transmembrane beta strand</keyword>
<dbReference type="SUPFAM" id="SSF56935">
    <property type="entry name" value="Porins"/>
    <property type="match status" value="1"/>
</dbReference>
<dbReference type="NCBIfam" id="TIGR01783">
    <property type="entry name" value="TonB-siderophor"/>
    <property type="match status" value="1"/>
</dbReference>